<feature type="compositionally biased region" description="Basic residues" evidence="1">
    <location>
        <begin position="130"/>
        <end position="139"/>
    </location>
</feature>
<organism evidence="2 3">
    <name type="scientific">Streptomyces flavidovirens</name>
    <dbReference type="NCBI Taxonomy" id="67298"/>
    <lineage>
        <taxon>Bacteria</taxon>
        <taxon>Bacillati</taxon>
        <taxon>Actinomycetota</taxon>
        <taxon>Actinomycetes</taxon>
        <taxon>Kitasatosporales</taxon>
        <taxon>Streptomycetaceae</taxon>
        <taxon>Streptomyces</taxon>
    </lineage>
</organism>
<evidence type="ECO:0000256" key="1">
    <source>
        <dbReference type="SAM" id="MobiDB-lite"/>
    </source>
</evidence>
<evidence type="ECO:0000313" key="2">
    <source>
        <dbReference type="EMBL" id="MFF3343656.1"/>
    </source>
</evidence>
<accession>A0ABW6RRU2</accession>
<feature type="region of interest" description="Disordered" evidence="1">
    <location>
        <begin position="130"/>
        <end position="149"/>
    </location>
</feature>
<dbReference type="Proteomes" id="UP001601976">
    <property type="component" value="Unassembled WGS sequence"/>
</dbReference>
<protein>
    <submittedName>
        <fullName evidence="2">Uncharacterized protein</fullName>
    </submittedName>
</protein>
<evidence type="ECO:0000313" key="3">
    <source>
        <dbReference type="Proteomes" id="UP001601976"/>
    </source>
</evidence>
<sequence>MAGYSRGYSVEPRGAWAKWTCEREGCGQSGTDRGEEAADNAAWAAAMHQQEQHRELVVREAAQCLRHAQEILRALPQVLTDIDVVTHRGHACVTPESAQEALSSWAWQVLAQLPEPEPGVEDFAARSMCRHNTRPHRPALRSEPAGAGE</sequence>
<dbReference type="RefSeq" id="WP_387899565.1">
    <property type="nucleotide sequence ID" value="NZ_JBIAPK010000017.1"/>
</dbReference>
<gene>
    <name evidence="2" type="ORF">ACFYWW_34075</name>
</gene>
<dbReference type="EMBL" id="JBIAPK010000017">
    <property type="protein sequence ID" value="MFF3343656.1"/>
    <property type="molecule type" value="Genomic_DNA"/>
</dbReference>
<reference evidence="2 3" key="1">
    <citation type="submission" date="2024-10" db="EMBL/GenBank/DDBJ databases">
        <title>The Natural Products Discovery Center: Release of the First 8490 Sequenced Strains for Exploring Actinobacteria Biosynthetic Diversity.</title>
        <authorList>
            <person name="Kalkreuter E."/>
            <person name="Kautsar S.A."/>
            <person name="Yang D."/>
            <person name="Bader C.D."/>
            <person name="Teijaro C.N."/>
            <person name="Fluegel L."/>
            <person name="Davis C.M."/>
            <person name="Simpson J.R."/>
            <person name="Lauterbach L."/>
            <person name="Steele A.D."/>
            <person name="Gui C."/>
            <person name="Meng S."/>
            <person name="Li G."/>
            <person name="Viehrig K."/>
            <person name="Ye F."/>
            <person name="Su P."/>
            <person name="Kiefer A.F."/>
            <person name="Nichols A."/>
            <person name="Cepeda A.J."/>
            <person name="Yan W."/>
            <person name="Fan B."/>
            <person name="Jiang Y."/>
            <person name="Adhikari A."/>
            <person name="Zheng C.-J."/>
            <person name="Schuster L."/>
            <person name="Cowan T.M."/>
            <person name="Smanski M.J."/>
            <person name="Chevrette M.G."/>
            <person name="De Carvalho L.P.S."/>
            <person name="Shen B."/>
        </authorList>
    </citation>
    <scope>NUCLEOTIDE SEQUENCE [LARGE SCALE GENOMIC DNA]</scope>
    <source>
        <strain evidence="2 3">NPDC003029</strain>
    </source>
</reference>
<keyword evidence="3" id="KW-1185">Reference proteome</keyword>
<comment type="caution">
    <text evidence="2">The sequence shown here is derived from an EMBL/GenBank/DDBJ whole genome shotgun (WGS) entry which is preliminary data.</text>
</comment>
<name>A0ABW6RRU2_9ACTN</name>
<proteinExistence type="predicted"/>